<dbReference type="AlphaFoldDB" id="A0A7W7YZF7"/>
<dbReference type="GO" id="GO:0016829">
    <property type="term" value="F:lyase activity"/>
    <property type="evidence" value="ECO:0007669"/>
    <property type="project" value="UniProtKB-KW"/>
</dbReference>
<accession>A0A7W7YZF7</accession>
<dbReference type="SUPFAM" id="SSF54593">
    <property type="entry name" value="Glyoxalase/Bleomycin resistance protein/Dihydroxybiphenyl dioxygenase"/>
    <property type="match status" value="1"/>
</dbReference>
<proteinExistence type="predicted"/>
<dbReference type="InterPro" id="IPR029068">
    <property type="entry name" value="Glyas_Bleomycin-R_OHBP_Dase"/>
</dbReference>
<dbReference type="Gene3D" id="3.30.720.120">
    <property type="match status" value="1"/>
</dbReference>
<dbReference type="PROSITE" id="PS51819">
    <property type="entry name" value="VOC"/>
    <property type="match status" value="1"/>
</dbReference>
<dbReference type="Pfam" id="PF00903">
    <property type="entry name" value="Glyoxalase"/>
    <property type="match status" value="1"/>
</dbReference>
<name>A0A7W7YZF7_9HYPH</name>
<comment type="caution">
    <text evidence="2">The sequence shown here is derived from an EMBL/GenBank/DDBJ whole genome shotgun (WGS) entry which is preliminary data.</text>
</comment>
<dbReference type="InterPro" id="IPR004360">
    <property type="entry name" value="Glyas_Fos-R_dOase_dom"/>
</dbReference>
<dbReference type="PIRSF" id="PIRSF039020">
    <property type="entry name" value="EhpR"/>
    <property type="match status" value="1"/>
</dbReference>
<dbReference type="InterPro" id="IPR037523">
    <property type="entry name" value="VOC_core"/>
</dbReference>
<protein>
    <submittedName>
        <fullName evidence="2">Putative enzyme related to lactoylglutathione lyase</fullName>
    </submittedName>
</protein>
<sequence>MISPNLMILYVENAPASGRFYETIFGTAPQVLSPGFVSFQFPNGLGLGLWSTNSPEFVSGGTGHRGEIAIVADDDAEIDRLHDEWRAAGVTIEQAPFTAVFGRTFVALDPDGHRIRVCPPDK</sequence>
<organism evidence="2 3">
    <name type="scientific">Shinella fusca</name>
    <dbReference type="NCBI Taxonomy" id="544480"/>
    <lineage>
        <taxon>Bacteria</taxon>
        <taxon>Pseudomonadati</taxon>
        <taxon>Pseudomonadota</taxon>
        <taxon>Alphaproteobacteria</taxon>
        <taxon>Hyphomicrobiales</taxon>
        <taxon>Rhizobiaceae</taxon>
        <taxon>Shinella</taxon>
    </lineage>
</organism>
<keyword evidence="3" id="KW-1185">Reference proteome</keyword>
<dbReference type="Proteomes" id="UP000535406">
    <property type="component" value="Unassembled WGS sequence"/>
</dbReference>
<evidence type="ECO:0000313" key="2">
    <source>
        <dbReference type="EMBL" id="MBB5045112.1"/>
    </source>
</evidence>
<dbReference type="EMBL" id="JACHIK010000027">
    <property type="protein sequence ID" value="MBB5045112.1"/>
    <property type="molecule type" value="Genomic_DNA"/>
</dbReference>
<dbReference type="RefSeq" id="WP_184147013.1">
    <property type="nucleotide sequence ID" value="NZ_JACHIK010000027.1"/>
</dbReference>
<evidence type="ECO:0000259" key="1">
    <source>
        <dbReference type="PROSITE" id="PS51819"/>
    </source>
</evidence>
<keyword evidence="2" id="KW-0456">Lyase</keyword>
<dbReference type="Gene3D" id="3.30.720.110">
    <property type="match status" value="1"/>
</dbReference>
<reference evidence="2 3" key="1">
    <citation type="submission" date="2020-08" db="EMBL/GenBank/DDBJ databases">
        <title>Genomic Encyclopedia of Type Strains, Phase IV (KMG-IV): sequencing the most valuable type-strain genomes for metagenomic binning, comparative biology and taxonomic classification.</title>
        <authorList>
            <person name="Goeker M."/>
        </authorList>
    </citation>
    <scope>NUCLEOTIDE SEQUENCE [LARGE SCALE GENOMIC DNA]</scope>
    <source>
        <strain evidence="2 3">DSM 21319</strain>
    </source>
</reference>
<dbReference type="InterPro" id="IPR026275">
    <property type="entry name" value="Glyoxalase/dOase/EhpR"/>
</dbReference>
<evidence type="ECO:0000313" key="3">
    <source>
        <dbReference type="Proteomes" id="UP000535406"/>
    </source>
</evidence>
<gene>
    <name evidence="2" type="ORF">HNQ66_004540</name>
</gene>
<feature type="domain" description="VOC" evidence="1">
    <location>
        <begin position="3"/>
        <end position="120"/>
    </location>
</feature>